<proteinExistence type="predicted"/>
<organism evidence="1 2">
    <name type="scientific">Panagrolaimus sp. JU765</name>
    <dbReference type="NCBI Taxonomy" id="591449"/>
    <lineage>
        <taxon>Eukaryota</taxon>
        <taxon>Metazoa</taxon>
        <taxon>Ecdysozoa</taxon>
        <taxon>Nematoda</taxon>
        <taxon>Chromadorea</taxon>
        <taxon>Rhabditida</taxon>
        <taxon>Tylenchina</taxon>
        <taxon>Panagrolaimomorpha</taxon>
        <taxon>Panagrolaimoidea</taxon>
        <taxon>Panagrolaimidae</taxon>
        <taxon>Panagrolaimus</taxon>
    </lineage>
</organism>
<sequence>MKCQNIQSTTTTTRPTTTVTPTVSPIVCPSYIPFSFDVATDLTAAEFAELKTFLVTPFLEQLFPVDVQPALFSTYDNANHDYPRPNNISDILSSVQNSVQSVIATSDFIQPLQYFAEEGVADLSYPNGLAVNTIIFAGSPLTDVDTANFFAPSFTSNGNTLTVVLVNPNIDQTNYRQVAGLNIVVWSDPATTITVLKSIMSCGYPPSTTSSTTTSAVVLVSVCKSYIPFSFDVATDLTASEYANLKNFLINPFLEQLFPVDVQPAVFSSYSNVNNEYGQPNNVSDIIQIIQNTVQSAVATSEFIQRVHFTDFTIQTVI</sequence>
<reference evidence="2" key="1">
    <citation type="submission" date="2022-11" db="UniProtKB">
        <authorList>
            <consortium name="WormBaseParasite"/>
        </authorList>
    </citation>
    <scope>IDENTIFICATION</scope>
</reference>
<evidence type="ECO:0000313" key="1">
    <source>
        <dbReference type="Proteomes" id="UP000887576"/>
    </source>
</evidence>
<evidence type="ECO:0000313" key="2">
    <source>
        <dbReference type="WBParaSite" id="JU765_v2.g4668.t1"/>
    </source>
</evidence>
<dbReference type="WBParaSite" id="JU765_v2.g4668.t1">
    <property type="protein sequence ID" value="JU765_v2.g4668.t1"/>
    <property type="gene ID" value="JU765_v2.g4668"/>
</dbReference>
<dbReference type="Proteomes" id="UP000887576">
    <property type="component" value="Unplaced"/>
</dbReference>
<accession>A0AC34R9M8</accession>
<protein>
    <submittedName>
        <fullName evidence="2">Uncharacterized protein</fullName>
    </submittedName>
</protein>
<name>A0AC34R9M8_9BILA</name>